<keyword evidence="4" id="KW-1185">Reference proteome</keyword>
<protein>
    <recommendedName>
        <fullName evidence="2">AIG1-type G domain-containing protein</fullName>
    </recommendedName>
</protein>
<proteinExistence type="predicted"/>
<dbReference type="SUPFAM" id="SSF52540">
    <property type="entry name" value="P-loop containing nucleoside triphosphate hydrolases"/>
    <property type="match status" value="1"/>
</dbReference>
<dbReference type="InterPro" id="IPR027417">
    <property type="entry name" value="P-loop_NTPase"/>
</dbReference>
<dbReference type="Pfam" id="PF04548">
    <property type="entry name" value="AIG1"/>
    <property type="match status" value="1"/>
</dbReference>
<keyword evidence="1" id="KW-0547">Nucleotide-binding</keyword>
<reference evidence="3 4" key="1">
    <citation type="journal article" date="2018" name="New Phytol.">
        <title>Phylogenomics of Endogonaceae and evolution of mycorrhizas within Mucoromycota.</title>
        <authorList>
            <person name="Chang Y."/>
            <person name="Desiro A."/>
            <person name="Na H."/>
            <person name="Sandor L."/>
            <person name="Lipzen A."/>
            <person name="Clum A."/>
            <person name="Barry K."/>
            <person name="Grigoriev I.V."/>
            <person name="Martin F.M."/>
            <person name="Stajich J.E."/>
            <person name="Smith M.E."/>
            <person name="Bonito G."/>
            <person name="Spatafora J.W."/>
        </authorList>
    </citation>
    <scope>NUCLEOTIDE SEQUENCE [LARGE SCALE GENOMIC DNA]</scope>
    <source>
        <strain evidence="3 4">GMNB39</strain>
    </source>
</reference>
<dbReference type="Proteomes" id="UP000268093">
    <property type="component" value="Unassembled WGS sequence"/>
</dbReference>
<evidence type="ECO:0000313" key="4">
    <source>
        <dbReference type="Proteomes" id="UP000268093"/>
    </source>
</evidence>
<dbReference type="AlphaFoldDB" id="A0A433A2W9"/>
<name>A0A433A2W9_9FUNG</name>
<dbReference type="EMBL" id="RBNI01018719">
    <property type="protein sequence ID" value="RUO97042.1"/>
    <property type="molecule type" value="Genomic_DNA"/>
</dbReference>
<feature type="domain" description="AIG1-type G" evidence="2">
    <location>
        <begin position="23"/>
        <end position="114"/>
    </location>
</feature>
<accession>A0A433A2W9</accession>
<dbReference type="GO" id="GO:0005525">
    <property type="term" value="F:GTP binding"/>
    <property type="evidence" value="ECO:0007669"/>
    <property type="project" value="InterPro"/>
</dbReference>
<evidence type="ECO:0000256" key="1">
    <source>
        <dbReference type="ARBA" id="ARBA00022741"/>
    </source>
</evidence>
<evidence type="ECO:0000259" key="2">
    <source>
        <dbReference type="Pfam" id="PF04548"/>
    </source>
</evidence>
<dbReference type="Gene3D" id="3.40.50.300">
    <property type="entry name" value="P-loop containing nucleotide triphosphate hydrolases"/>
    <property type="match status" value="1"/>
</dbReference>
<gene>
    <name evidence="3" type="ORF">BC936DRAFT_141075</name>
</gene>
<organism evidence="3 4">
    <name type="scientific">Jimgerdemannia flammicorona</name>
    <dbReference type="NCBI Taxonomy" id="994334"/>
    <lineage>
        <taxon>Eukaryota</taxon>
        <taxon>Fungi</taxon>
        <taxon>Fungi incertae sedis</taxon>
        <taxon>Mucoromycota</taxon>
        <taxon>Mucoromycotina</taxon>
        <taxon>Endogonomycetes</taxon>
        <taxon>Endogonales</taxon>
        <taxon>Endogonaceae</taxon>
        <taxon>Jimgerdemannia</taxon>
    </lineage>
</organism>
<feature type="non-terminal residue" evidence="3">
    <location>
        <position position="114"/>
    </location>
</feature>
<sequence>MLTNTGENDAQPDRMSQLNKPAIILVGKTGVGKSAFGNQLINFLTRTSEAIFKVGSSMVVAAKSLLYKRRPQTNVIATVLGIFDTCGTDGQILAEITNAIQMCAYDIQAVLFVL</sequence>
<dbReference type="OrthoDB" id="8954335at2759"/>
<comment type="caution">
    <text evidence="3">The sequence shown here is derived from an EMBL/GenBank/DDBJ whole genome shotgun (WGS) entry which is preliminary data.</text>
</comment>
<dbReference type="InterPro" id="IPR006703">
    <property type="entry name" value="G_AIG1"/>
</dbReference>
<evidence type="ECO:0000313" key="3">
    <source>
        <dbReference type="EMBL" id="RUO97042.1"/>
    </source>
</evidence>